<keyword evidence="2" id="KW-0560">Oxidoreductase</keyword>
<keyword evidence="6" id="KW-1185">Reference proteome</keyword>
<dbReference type="Proteomes" id="UP000589036">
    <property type="component" value="Unassembled WGS sequence"/>
</dbReference>
<dbReference type="InterPro" id="IPR055170">
    <property type="entry name" value="GFO_IDH_MocA-like_dom"/>
</dbReference>
<dbReference type="SUPFAM" id="SSF55347">
    <property type="entry name" value="Glyceraldehyde-3-phosphate dehydrogenase-like, C-terminal domain"/>
    <property type="match status" value="1"/>
</dbReference>
<evidence type="ECO:0000259" key="4">
    <source>
        <dbReference type="Pfam" id="PF22725"/>
    </source>
</evidence>
<dbReference type="PANTHER" id="PTHR22604">
    <property type="entry name" value="OXIDOREDUCTASES"/>
    <property type="match status" value="1"/>
</dbReference>
<evidence type="ECO:0000313" key="5">
    <source>
        <dbReference type="EMBL" id="NYE45390.1"/>
    </source>
</evidence>
<sequence>MSDRLRLGVMGCASIAWRRMLPAAERTPGVDITAVAGRDPDRTERFAARFSADPMPDYAALLEHPDVEAVYIPLPNALHREWAHRAMRNGKHVLVEKPLTCCYRHSVELVAQARSSRRVLMENMTAPRHAQHKVVERLVADGEIGALRSFSAAYGIPPLPAEDIRYRPELGGGALLDLGIYAVRAAVRFAGPGLSVEGAVLRTDPETGVDTSGAALLRTPDGVDVHLAYGFEHAYTSGYTLWGSAGRITATRTAAPPPELRPELTVERKGETRTIAAPADDQDSATLAAFAAQVRGQESTAGHQAPTLRTARLLDAIRAAARPTAERPERRPR</sequence>
<dbReference type="GO" id="GO:0000166">
    <property type="term" value="F:nucleotide binding"/>
    <property type="evidence" value="ECO:0007669"/>
    <property type="project" value="InterPro"/>
</dbReference>
<proteinExistence type="inferred from homology"/>
<gene>
    <name evidence="5" type="ORF">HDA32_000510</name>
</gene>
<dbReference type="Pfam" id="PF01408">
    <property type="entry name" value="GFO_IDH_MocA"/>
    <property type="match status" value="1"/>
</dbReference>
<dbReference type="AlphaFoldDB" id="A0A852TTX2"/>
<comment type="caution">
    <text evidence="5">The sequence shown here is derived from an EMBL/GenBank/DDBJ whole genome shotgun (WGS) entry which is preliminary data.</text>
</comment>
<reference evidence="5 6" key="1">
    <citation type="submission" date="2020-07" db="EMBL/GenBank/DDBJ databases">
        <title>Sequencing the genomes of 1000 actinobacteria strains.</title>
        <authorList>
            <person name="Klenk H.-P."/>
        </authorList>
    </citation>
    <scope>NUCLEOTIDE SEQUENCE [LARGE SCALE GENOMIC DNA]</scope>
    <source>
        <strain evidence="5 6">CXB654</strain>
    </source>
</reference>
<dbReference type="GO" id="GO:0016491">
    <property type="term" value="F:oxidoreductase activity"/>
    <property type="evidence" value="ECO:0007669"/>
    <property type="project" value="UniProtKB-KW"/>
</dbReference>
<dbReference type="EMBL" id="JACCCC010000001">
    <property type="protein sequence ID" value="NYE45390.1"/>
    <property type="molecule type" value="Genomic_DNA"/>
</dbReference>
<evidence type="ECO:0000256" key="1">
    <source>
        <dbReference type="ARBA" id="ARBA00010928"/>
    </source>
</evidence>
<evidence type="ECO:0000313" key="6">
    <source>
        <dbReference type="Proteomes" id="UP000589036"/>
    </source>
</evidence>
<dbReference type="Gene3D" id="3.40.50.720">
    <property type="entry name" value="NAD(P)-binding Rossmann-like Domain"/>
    <property type="match status" value="1"/>
</dbReference>
<dbReference type="Pfam" id="PF22725">
    <property type="entry name" value="GFO_IDH_MocA_C3"/>
    <property type="match status" value="1"/>
</dbReference>
<dbReference type="InterPro" id="IPR050984">
    <property type="entry name" value="Gfo/Idh/MocA_domain"/>
</dbReference>
<dbReference type="Gene3D" id="3.30.360.10">
    <property type="entry name" value="Dihydrodipicolinate Reductase, domain 2"/>
    <property type="match status" value="1"/>
</dbReference>
<dbReference type="RefSeq" id="WP_179641620.1">
    <property type="nucleotide sequence ID" value="NZ_BAAAYY010000007.1"/>
</dbReference>
<dbReference type="SUPFAM" id="SSF51735">
    <property type="entry name" value="NAD(P)-binding Rossmann-fold domains"/>
    <property type="match status" value="1"/>
</dbReference>
<evidence type="ECO:0000256" key="2">
    <source>
        <dbReference type="ARBA" id="ARBA00023002"/>
    </source>
</evidence>
<comment type="similarity">
    <text evidence="1">Belongs to the Gfo/Idh/MocA family.</text>
</comment>
<evidence type="ECO:0000259" key="3">
    <source>
        <dbReference type="Pfam" id="PF01408"/>
    </source>
</evidence>
<feature type="domain" description="GFO/IDH/MocA-like oxidoreductase" evidence="4">
    <location>
        <begin position="135"/>
        <end position="248"/>
    </location>
</feature>
<accession>A0A852TTX2</accession>
<dbReference type="InterPro" id="IPR000683">
    <property type="entry name" value="Gfo/Idh/MocA-like_OxRdtase_N"/>
</dbReference>
<protein>
    <submittedName>
        <fullName evidence="5">NDP-hexose-3-ketoreductase</fullName>
    </submittedName>
</protein>
<name>A0A852TTX2_9ACTN</name>
<feature type="domain" description="Gfo/Idh/MocA-like oxidoreductase N-terminal" evidence="3">
    <location>
        <begin position="6"/>
        <end position="123"/>
    </location>
</feature>
<dbReference type="PANTHER" id="PTHR22604:SF105">
    <property type="entry name" value="TRANS-1,2-DIHYDROBENZENE-1,2-DIOL DEHYDROGENASE"/>
    <property type="match status" value="1"/>
</dbReference>
<organism evidence="5 6">
    <name type="scientific">Spinactinospora alkalitolerans</name>
    <dbReference type="NCBI Taxonomy" id="687207"/>
    <lineage>
        <taxon>Bacteria</taxon>
        <taxon>Bacillati</taxon>
        <taxon>Actinomycetota</taxon>
        <taxon>Actinomycetes</taxon>
        <taxon>Streptosporangiales</taxon>
        <taxon>Nocardiopsidaceae</taxon>
        <taxon>Spinactinospora</taxon>
    </lineage>
</organism>
<dbReference type="InterPro" id="IPR036291">
    <property type="entry name" value="NAD(P)-bd_dom_sf"/>
</dbReference>